<dbReference type="PANTHER" id="PTHR11365:SF23">
    <property type="entry name" value="HYPOTHETICAL 5-OXOPROLINASE (EUROFUNG)-RELATED"/>
    <property type="match status" value="1"/>
</dbReference>
<keyword evidence="5" id="KW-1185">Reference proteome</keyword>
<evidence type="ECO:0000313" key="4">
    <source>
        <dbReference type="EMBL" id="PWR25225.1"/>
    </source>
</evidence>
<feature type="domain" description="Hydantoinase/oxoprolinase N-terminal" evidence="2">
    <location>
        <begin position="4"/>
        <end position="174"/>
    </location>
</feature>
<dbReference type="Pfam" id="PF01968">
    <property type="entry name" value="Hydantoinase_A"/>
    <property type="match status" value="1"/>
</dbReference>
<evidence type="ECO:0000313" key="5">
    <source>
        <dbReference type="Proteomes" id="UP000245461"/>
    </source>
</evidence>
<dbReference type="EMBL" id="QGLE01000002">
    <property type="protein sequence ID" value="PWR25225.1"/>
    <property type="molecule type" value="Genomic_DNA"/>
</dbReference>
<evidence type="ECO:0000259" key="3">
    <source>
        <dbReference type="Pfam" id="PF19278"/>
    </source>
</evidence>
<dbReference type="AlphaFoldDB" id="A0A317EJ00"/>
<dbReference type="OrthoDB" id="7314499at2"/>
<dbReference type="GO" id="GO:0006749">
    <property type="term" value="P:glutathione metabolic process"/>
    <property type="evidence" value="ECO:0007669"/>
    <property type="project" value="TreeGrafter"/>
</dbReference>
<comment type="caution">
    <text evidence="4">The sequence shown here is derived from an EMBL/GenBank/DDBJ whole genome shotgun (WGS) entry which is preliminary data.</text>
</comment>
<dbReference type="SUPFAM" id="SSF53067">
    <property type="entry name" value="Actin-like ATPase domain"/>
    <property type="match status" value="1"/>
</dbReference>
<dbReference type="RefSeq" id="WP_109903459.1">
    <property type="nucleotide sequence ID" value="NZ_QGLE01000002.1"/>
</dbReference>
<dbReference type="Pfam" id="PF19278">
    <property type="entry name" value="Hydant_A_C"/>
    <property type="match status" value="1"/>
</dbReference>
<reference evidence="4 5" key="1">
    <citation type="submission" date="2018-05" db="EMBL/GenBank/DDBJ databases">
        <title>Zavarzinia sp. HR-AS.</title>
        <authorList>
            <person name="Lee Y."/>
            <person name="Jeon C.O."/>
        </authorList>
    </citation>
    <scope>NUCLEOTIDE SEQUENCE [LARGE SCALE GENOMIC DNA]</scope>
    <source>
        <strain evidence="4 5">HR-AS</strain>
    </source>
</reference>
<accession>A0A317EJ00</accession>
<dbReference type="InterPro" id="IPR049517">
    <property type="entry name" value="ACX-like_C"/>
</dbReference>
<dbReference type="InterPro" id="IPR002821">
    <property type="entry name" value="Hydantoinase_A"/>
</dbReference>
<feature type="domain" description="Hydantoinase A/oxoprolinase" evidence="1">
    <location>
        <begin position="197"/>
        <end position="485"/>
    </location>
</feature>
<dbReference type="Proteomes" id="UP000245461">
    <property type="component" value="Unassembled WGS sequence"/>
</dbReference>
<protein>
    <submittedName>
        <fullName evidence="4">5-oxoprolinase</fullName>
    </submittedName>
</protein>
<dbReference type="Pfam" id="PF05378">
    <property type="entry name" value="Hydant_A_N"/>
    <property type="match status" value="1"/>
</dbReference>
<sequence>MYQVCVDVGGTFTDLYAVDPAQGAVITEKATTTPDAVSGVIDAIARSGIAPAEIGRFVFGSTRLVNALVEGKVPAVAFIATRGFSDTLEIRRVWREHLFGWRWERPVALVSGDLRFGVPGRIDHRGQEIEPLDLAALDAIIDAIAARGIRAVAVSLLFSFLNPVHERKVRDRFRSRAPGIDVFLSSEVDPEIKDYERGSTTVVAASLSGLANELFSELEDRLSAAGIAAKPQVIKSNGGTMSAASARAKPLEIIRSGPAGGVAALARLSARLGLPNLIGVDIGGTTADVAVITGGKVTYTSEMPLKWDIPVRANMADVRSVGAGGGSIARLDAAGRLHVGPRSSGAFPGPVCYGRGGTQPTTTDAAAVTGLIDPARFLGGRMTLDVASAHRVIEREIAAPLGLSVAAAAAGILHLATARMAQLVSEMTVQEGLDPRDYTLVGFGGAGPLFVAGIAEEIGAAGVIVPRFPSVWSACGGLNADIVHDYAQTLFSAVASLDPARLAERLAALRSAAEADLRRDGCDPTRACYTAALDMRYAGQSHQIAVPLGRPDAPDRALLREAEAEFERLHEAAYAHRRPDDPREVTTVRLQARVAVAAGEAAIAPPPTGPEAAPVCRPVYFHGHADALDTRVVERDALVPGRWLAGPAVVTEDQSSTVVPPGFRLRLAAEGHLVLERSPA</sequence>
<gene>
    <name evidence="4" type="ORF">DKG74_05545</name>
</gene>
<dbReference type="GO" id="GO:0005829">
    <property type="term" value="C:cytosol"/>
    <property type="evidence" value="ECO:0007669"/>
    <property type="project" value="TreeGrafter"/>
</dbReference>
<evidence type="ECO:0000259" key="2">
    <source>
        <dbReference type="Pfam" id="PF05378"/>
    </source>
</evidence>
<dbReference type="InterPro" id="IPR045079">
    <property type="entry name" value="Oxoprolinase-like"/>
</dbReference>
<name>A0A317EJ00_9PROT</name>
<dbReference type="InterPro" id="IPR043129">
    <property type="entry name" value="ATPase_NBD"/>
</dbReference>
<organism evidence="4 5">
    <name type="scientific">Zavarzinia aquatilis</name>
    <dbReference type="NCBI Taxonomy" id="2211142"/>
    <lineage>
        <taxon>Bacteria</taxon>
        <taxon>Pseudomonadati</taxon>
        <taxon>Pseudomonadota</taxon>
        <taxon>Alphaproteobacteria</taxon>
        <taxon>Rhodospirillales</taxon>
        <taxon>Zavarziniaceae</taxon>
        <taxon>Zavarzinia</taxon>
    </lineage>
</organism>
<evidence type="ECO:0000259" key="1">
    <source>
        <dbReference type="Pfam" id="PF01968"/>
    </source>
</evidence>
<dbReference type="GO" id="GO:0017168">
    <property type="term" value="F:5-oxoprolinase (ATP-hydrolyzing) activity"/>
    <property type="evidence" value="ECO:0007669"/>
    <property type="project" value="TreeGrafter"/>
</dbReference>
<dbReference type="PANTHER" id="PTHR11365">
    <property type="entry name" value="5-OXOPROLINASE RELATED"/>
    <property type="match status" value="1"/>
</dbReference>
<feature type="domain" description="Acetophenone carboxylase-like C-terminal" evidence="3">
    <location>
        <begin position="502"/>
        <end position="667"/>
    </location>
</feature>
<proteinExistence type="predicted"/>
<dbReference type="InterPro" id="IPR008040">
    <property type="entry name" value="Hydant_A_N"/>
</dbReference>